<feature type="transmembrane region" description="Helical" evidence="1">
    <location>
        <begin position="64"/>
        <end position="88"/>
    </location>
</feature>
<keyword evidence="1" id="KW-1133">Transmembrane helix</keyword>
<feature type="transmembrane region" description="Helical" evidence="1">
    <location>
        <begin position="239"/>
        <end position="261"/>
    </location>
</feature>
<dbReference type="Proteomes" id="UP001523230">
    <property type="component" value="Unassembled WGS sequence"/>
</dbReference>
<keyword evidence="1" id="KW-0472">Membrane</keyword>
<evidence type="ECO:0000313" key="2">
    <source>
        <dbReference type="EMBL" id="MCM2466250.1"/>
    </source>
</evidence>
<keyword evidence="1" id="KW-0812">Transmembrane</keyword>
<evidence type="ECO:0008006" key="4">
    <source>
        <dbReference type="Google" id="ProtNLM"/>
    </source>
</evidence>
<evidence type="ECO:0000313" key="3">
    <source>
        <dbReference type="Proteomes" id="UP001523230"/>
    </source>
</evidence>
<dbReference type="AlphaFoldDB" id="A0ABD4TD74"/>
<feature type="transmembrane region" description="Helical" evidence="1">
    <location>
        <begin position="152"/>
        <end position="173"/>
    </location>
</feature>
<dbReference type="EMBL" id="QFDM01000002">
    <property type="protein sequence ID" value="MCM2466250.1"/>
    <property type="molecule type" value="Genomic_DNA"/>
</dbReference>
<evidence type="ECO:0000256" key="1">
    <source>
        <dbReference type="SAM" id="Phobius"/>
    </source>
</evidence>
<comment type="caution">
    <text evidence="2">The sequence shown here is derived from an EMBL/GenBank/DDBJ whole genome shotgun (WGS) entry which is preliminary data.</text>
</comment>
<reference evidence="2 3" key="1">
    <citation type="submission" date="2018-05" db="EMBL/GenBank/DDBJ databases">
        <title>Isolation and characterization of genus Methanoculleus species and their viruses from deep sea marine sediment offshore southwestern Taiwan.</title>
        <authorList>
            <person name="Wei W.-H."/>
            <person name="Chen W.-C."/>
            <person name="Lai M.-C."/>
            <person name="Chen S.-C."/>
        </authorList>
    </citation>
    <scope>NUCLEOTIDE SEQUENCE [LARGE SCALE GENOMIC DNA]</scope>
    <source>
        <strain evidence="2 3">CWC-02</strain>
    </source>
</reference>
<name>A0ABD4TD74_9EURY</name>
<sequence length="311" mass="34450">MSRSPFRANRRSNVGVQKNSYLSPMEISHGIELFLRIFLAYLLVEFVLRPAFPAKDRSGNSWRSGHLVCHAFAAGLLTFLFVNLWNVMFVLRDPSSLPEFLPQFRSTLLYAFVLVTAAHFVIDGVLPDLIASLRKRTARVRDPDDEGAMPEPVGWLFIAHLAVLFIVLALLSQTPVPYPSDSPGGVIRIWVVIVAYLLVLRPGGILVGSVTRSWRKDIAASEEDGLDHAGRLIGYVERVLIVTFILVNEYTAIGFLIAAKGLFRINDAKRSEYIIVGTMVSFAIAVLIGAAVGYLVCQGGIEQFVQYLSKL</sequence>
<feature type="transmembrane region" description="Helical" evidence="1">
    <location>
        <begin position="108"/>
        <end position="131"/>
    </location>
</feature>
<feature type="transmembrane region" description="Helical" evidence="1">
    <location>
        <begin position="185"/>
        <end position="207"/>
    </location>
</feature>
<gene>
    <name evidence="2" type="ORF">DIC75_07970</name>
</gene>
<organism evidence="2 3">
    <name type="scientific">Methanoculleus oceani</name>
    <dbReference type="NCBI Taxonomy" id="2184756"/>
    <lineage>
        <taxon>Archaea</taxon>
        <taxon>Methanobacteriati</taxon>
        <taxon>Methanobacteriota</taxon>
        <taxon>Stenosarchaea group</taxon>
        <taxon>Methanomicrobia</taxon>
        <taxon>Methanomicrobiales</taxon>
        <taxon>Methanomicrobiaceae</taxon>
        <taxon>Methanoculleus</taxon>
    </lineage>
</organism>
<proteinExistence type="predicted"/>
<feature type="transmembrane region" description="Helical" evidence="1">
    <location>
        <begin position="273"/>
        <end position="297"/>
    </location>
</feature>
<accession>A0ABD4TD74</accession>
<keyword evidence="3" id="KW-1185">Reference proteome</keyword>
<protein>
    <recommendedName>
        <fullName evidence="4">DUF1206 domain-containing protein</fullName>
    </recommendedName>
</protein>